<evidence type="ECO:0000313" key="18">
    <source>
        <dbReference type="EMBL" id="SCZ44936.1"/>
    </source>
</evidence>
<dbReference type="STRING" id="1120955.SAMN03080610_03326"/>
<dbReference type="Gene3D" id="3.30.70.100">
    <property type="match status" value="1"/>
</dbReference>
<dbReference type="GO" id="GO:0005886">
    <property type="term" value="C:plasma membrane"/>
    <property type="evidence" value="ECO:0007669"/>
    <property type="project" value="UniProtKB-SubCell"/>
</dbReference>
<evidence type="ECO:0000256" key="6">
    <source>
        <dbReference type="ARBA" id="ARBA00022692"/>
    </source>
</evidence>
<dbReference type="PROSITE" id="PS50846">
    <property type="entry name" value="HMA_2"/>
    <property type="match status" value="1"/>
</dbReference>
<feature type="transmembrane region" description="Helical" evidence="15">
    <location>
        <begin position="721"/>
        <end position="739"/>
    </location>
</feature>
<dbReference type="Gene3D" id="2.70.150.10">
    <property type="entry name" value="Calcium-transporting ATPase, cytoplasmic transduction domain A"/>
    <property type="match status" value="1"/>
</dbReference>
<dbReference type="InterPro" id="IPR018303">
    <property type="entry name" value="ATPase_P-typ_P_site"/>
</dbReference>
<gene>
    <name evidence="18" type="ORF">SAMN03080610_03326</name>
</gene>
<feature type="region of interest" description="Disordered" evidence="16">
    <location>
        <begin position="749"/>
        <end position="768"/>
    </location>
</feature>
<evidence type="ECO:0000256" key="8">
    <source>
        <dbReference type="ARBA" id="ARBA00022741"/>
    </source>
</evidence>
<protein>
    <submittedName>
        <fullName evidence="18">Cu2+-exporting ATPase</fullName>
    </submittedName>
</protein>
<evidence type="ECO:0000256" key="4">
    <source>
        <dbReference type="ARBA" id="ARBA00022475"/>
    </source>
</evidence>
<dbReference type="GO" id="GO:0055070">
    <property type="term" value="P:copper ion homeostasis"/>
    <property type="evidence" value="ECO:0007669"/>
    <property type="project" value="TreeGrafter"/>
</dbReference>
<dbReference type="CDD" id="cd00371">
    <property type="entry name" value="HMA"/>
    <property type="match status" value="1"/>
</dbReference>
<evidence type="ECO:0000313" key="19">
    <source>
        <dbReference type="Proteomes" id="UP000199347"/>
    </source>
</evidence>
<keyword evidence="4 15" id="KW-1003">Cell membrane</keyword>
<evidence type="ECO:0000256" key="11">
    <source>
        <dbReference type="ARBA" id="ARBA00022967"/>
    </source>
</evidence>
<evidence type="ECO:0000256" key="9">
    <source>
        <dbReference type="ARBA" id="ARBA00022840"/>
    </source>
</evidence>
<dbReference type="InterPro" id="IPR036412">
    <property type="entry name" value="HAD-like_sf"/>
</dbReference>
<dbReference type="PROSITE" id="PS00154">
    <property type="entry name" value="ATPASE_E1_E2"/>
    <property type="match status" value="1"/>
</dbReference>
<dbReference type="NCBIfam" id="TIGR01511">
    <property type="entry name" value="ATPase-IB1_Cu"/>
    <property type="match status" value="1"/>
</dbReference>
<evidence type="ECO:0000256" key="3">
    <source>
        <dbReference type="ARBA" id="ARBA00022448"/>
    </source>
</evidence>
<keyword evidence="13" id="KW-0406">Ion transport</keyword>
<evidence type="ECO:0000256" key="5">
    <source>
        <dbReference type="ARBA" id="ARBA00022553"/>
    </source>
</evidence>
<feature type="transmembrane region" description="Helical" evidence="15">
    <location>
        <begin position="401"/>
        <end position="423"/>
    </location>
</feature>
<evidence type="ECO:0000256" key="7">
    <source>
        <dbReference type="ARBA" id="ARBA00022723"/>
    </source>
</evidence>
<dbReference type="SUPFAM" id="SSF55008">
    <property type="entry name" value="HMA, heavy metal-associated domain"/>
    <property type="match status" value="1"/>
</dbReference>
<dbReference type="FunFam" id="3.30.70.100:FF:000001">
    <property type="entry name" value="ATPase copper transporting beta"/>
    <property type="match status" value="1"/>
</dbReference>
<evidence type="ECO:0000256" key="1">
    <source>
        <dbReference type="ARBA" id="ARBA00004651"/>
    </source>
</evidence>
<dbReference type="PRINTS" id="PR00119">
    <property type="entry name" value="CATATPASE"/>
</dbReference>
<sequence length="768" mass="79610">MSCCGEGASLAAIELARSQPETVDDHVDPAFLREAKDGATELTLIVPGMHCAGCLSKVERALRSVSGVSRARANLTAHKAVVGFDPQTVEAEELIAAVRGAGYAARPVDPAVFNNVADEEAGAELLRSLAVAGFAAGNVMLLSVSVWSGADEATRNLFHWISAMIALPAIAYAGRPFFRSAARALSARSLNMDVPISLAVVLAALMSLHETIIGAPHAWFDASITLLFFLLIGRVLDFRMRGVARAAATRLLSLSADSARLVGEDGRISLVRAGAVKPGDVVEVAAGERVPLDGTVISGWSDVDKSPLTGEPLPEAVRDGSAVFAGTLNVTGPIRLKVEKSAGDSLLADIIRLMEGAEAGRGRFVGLADRAARIYAPAVHILAALAFVGWLLVGIGWHDSLMIAIAVLIITCPCALGLAVPATQIVASGRLLKEGIIVKDGAALERLAGVDTVVFDKTGTLTGGDPRLAEEPEVDDRTWALAAALASKSRHPLAKALAASALGRGVTPLCVEDVREEPGAGMEARFEGRRVRLGRREWVAETEHAESGGAFSEIWIEIPGAAPKAFRFVDRLRPDAAPLVARLKEMGFGVHLLSGDRPEAVAAAARGLGIAEWTGGVTPADKVAEVERLQAEGRHVLMVGDGINDAPALAAATASISPATGSDISQVAADFVLSSGALAPIAEGIVVARRARRVILENFAIALAYNAIAVPVALAGLATPLIAAVAMSSSSILVTANALRLSLGAGKRASAKPQPRNALADTGREAAA</sequence>
<evidence type="ECO:0000256" key="13">
    <source>
        <dbReference type="ARBA" id="ARBA00023065"/>
    </source>
</evidence>
<dbReference type="InterPro" id="IPR059000">
    <property type="entry name" value="ATPase_P-type_domA"/>
</dbReference>
<dbReference type="SUPFAM" id="SSF81653">
    <property type="entry name" value="Calcium ATPase, transduction domain A"/>
    <property type="match status" value="1"/>
</dbReference>
<evidence type="ECO:0000256" key="10">
    <source>
        <dbReference type="ARBA" id="ARBA00022842"/>
    </source>
</evidence>
<dbReference type="NCBIfam" id="TIGR01494">
    <property type="entry name" value="ATPase_P-type"/>
    <property type="match status" value="2"/>
</dbReference>
<keyword evidence="19" id="KW-1185">Reference proteome</keyword>
<feature type="transmembrane region" description="Helical" evidence="15">
    <location>
        <begin position="374"/>
        <end position="395"/>
    </location>
</feature>
<dbReference type="GO" id="GO:0043682">
    <property type="term" value="F:P-type divalent copper transporter activity"/>
    <property type="evidence" value="ECO:0007669"/>
    <property type="project" value="TreeGrafter"/>
</dbReference>
<dbReference type="RefSeq" id="WP_092815899.1">
    <property type="nucleotide sequence ID" value="NZ_FMVW01000009.1"/>
</dbReference>
<dbReference type="InterPro" id="IPR017969">
    <property type="entry name" value="Heavy-metal-associated_CS"/>
</dbReference>
<dbReference type="NCBIfam" id="TIGR01525">
    <property type="entry name" value="ATPase-IB_hvy"/>
    <property type="match status" value="1"/>
</dbReference>
<dbReference type="InterPro" id="IPR036163">
    <property type="entry name" value="HMA_dom_sf"/>
</dbReference>
<dbReference type="Gene3D" id="3.40.1110.10">
    <property type="entry name" value="Calcium-transporting ATPase, cytoplasmic domain N"/>
    <property type="match status" value="1"/>
</dbReference>
<name>A0A1G5P5X9_AFIMA</name>
<dbReference type="InterPro" id="IPR008250">
    <property type="entry name" value="ATPase_P-typ_transduc_dom_A_sf"/>
</dbReference>
<dbReference type="InterPro" id="IPR001757">
    <property type="entry name" value="P_typ_ATPase"/>
</dbReference>
<evidence type="ECO:0000256" key="14">
    <source>
        <dbReference type="ARBA" id="ARBA00023136"/>
    </source>
</evidence>
<dbReference type="Pfam" id="PF00702">
    <property type="entry name" value="Hydrolase"/>
    <property type="match status" value="1"/>
</dbReference>
<keyword evidence="9 15" id="KW-0067">ATP-binding</keyword>
<dbReference type="SUPFAM" id="SSF56784">
    <property type="entry name" value="HAD-like"/>
    <property type="match status" value="1"/>
</dbReference>
<evidence type="ECO:0000256" key="12">
    <source>
        <dbReference type="ARBA" id="ARBA00022989"/>
    </source>
</evidence>
<dbReference type="PANTHER" id="PTHR43520:SF5">
    <property type="entry name" value="CATION-TRANSPORTING P-TYPE ATPASE-RELATED"/>
    <property type="match status" value="1"/>
</dbReference>
<dbReference type="Gene3D" id="3.40.50.1000">
    <property type="entry name" value="HAD superfamily/HAD-like"/>
    <property type="match status" value="1"/>
</dbReference>
<reference evidence="18 19" key="1">
    <citation type="submission" date="2016-10" db="EMBL/GenBank/DDBJ databases">
        <authorList>
            <person name="de Groot N.N."/>
        </authorList>
    </citation>
    <scope>NUCLEOTIDE SEQUENCE [LARGE SCALE GENOMIC DNA]</scope>
    <source>
        <strain evidence="18 19">DSM 2698</strain>
    </source>
</reference>
<dbReference type="PROSITE" id="PS01047">
    <property type="entry name" value="HMA_1"/>
    <property type="match status" value="1"/>
</dbReference>
<keyword evidence="8 15" id="KW-0547">Nucleotide-binding</keyword>
<keyword evidence="14 15" id="KW-0472">Membrane</keyword>
<dbReference type="InterPro" id="IPR023214">
    <property type="entry name" value="HAD_sf"/>
</dbReference>
<evidence type="ECO:0000256" key="16">
    <source>
        <dbReference type="SAM" id="MobiDB-lite"/>
    </source>
</evidence>
<dbReference type="Pfam" id="PF00122">
    <property type="entry name" value="E1-E2_ATPase"/>
    <property type="match status" value="1"/>
</dbReference>
<dbReference type="GO" id="GO:0005524">
    <property type="term" value="F:ATP binding"/>
    <property type="evidence" value="ECO:0007669"/>
    <property type="project" value="UniProtKB-UniRule"/>
</dbReference>
<dbReference type="InterPro" id="IPR023298">
    <property type="entry name" value="ATPase_P-typ_TM_dom_sf"/>
</dbReference>
<feature type="transmembrane region" description="Helical" evidence="15">
    <location>
        <begin position="129"/>
        <end position="150"/>
    </location>
</feature>
<comment type="similarity">
    <text evidence="2 15">Belongs to the cation transport ATPase (P-type) (TC 3.A.3) family. Type IB subfamily.</text>
</comment>
<dbReference type="PRINTS" id="PR00943">
    <property type="entry name" value="CUATPASE"/>
</dbReference>
<organism evidence="18 19">
    <name type="scientific">Afifella marina DSM 2698</name>
    <dbReference type="NCBI Taxonomy" id="1120955"/>
    <lineage>
        <taxon>Bacteria</taxon>
        <taxon>Pseudomonadati</taxon>
        <taxon>Pseudomonadota</taxon>
        <taxon>Alphaproteobacteria</taxon>
        <taxon>Hyphomicrobiales</taxon>
        <taxon>Afifellaceae</taxon>
        <taxon>Afifella</taxon>
    </lineage>
</organism>
<dbReference type="GO" id="GO:0005507">
    <property type="term" value="F:copper ion binding"/>
    <property type="evidence" value="ECO:0007669"/>
    <property type="project" value="TreeGrafter"/>
</dbReference>
<dbReference type="Proteomes" id="UP000199347">
    <property type="component" value="Unassembled WGS sequence"/>
</dbReference>
<keyword evidence="5" id="KW-0597">Phosphoprotein</keyword>
<dbReference type="OrthoDB" id="391538at2"/>
<dbReference type="InterPro" id="IPR023299">
    <property type="entry name" value="ATPase_P-typ_cyto_dom_N"/>
</dbReference>
<dbReference type="AlphaFoldDB" id="A0A1G5P5X9"/>
<dbReference type="NCBIfam" id="TIGR01512">
    <property type="entry name" value="ATPase-IB2_Cd"/>
    <property type="match status" value="1"/>
</dbReference>
<feature type="transmembrane region" description="Helical" evidence="15">
    <location>
        <begin position="695"/>
        <end position="715"/>
    </location>
</feature>
<dbReference type="InterPro" id="IPR027256">
    <property type="entry name" value="P-typ_ATPase_IB"/>
</dbReference>
<keyword evidence="11" id="KW-1278">Translocase</keyword>
<dbReference type="EMBL" id="FMVW01000009">
    <property type="protein sequence ID" value="SCZ44936.1"/>
    <property type="molecule type" value="Genomic_DNA"/>
</dbReference>
<evidence type="ECO:0000256" key="2">
    <source>
        <dbReference type="ARBA" id="ARBA00006024"/>
    </source>
</evidence>
<feature type="transmembrane region" description="Helical" evidence="15">
    <location>
        <begin position="156"/>
        <end position="173"/>
    </location>
</feature>
<feature type="transmembrane region" description="Helical" evidence="15">
    <location>
        <begin position="218"/>
        <end position="236"/>
    </location>
</feature>
<feature type="transmembrane region" description="Helical" evidence="15">
    <location>
        <begin position="194"/>
        <end position="212"/>
    </location>
</feature>
<accession>A0A1G5P5X9</accession>
<evidence type="ECO:0000259" key="17">
    <source>
        <dbReference type="PROSITE" id="PS50846"/>
    </source>
</evidence>
<proteinExistence type="inferred from homology"/>
<keyword evidence="10" id="KW-0460">Magnesium</keyword>
<dbReference type="GO" id="GO:0016887">
    <property type="term" value="F:ATP hydrolysis activity"/>
    <property type="evidence" value="ECO:0007669"/>
    <property type="project" value="InterPro"/>
</dbReference>
<dbReference type="Pfam" id="PF00403">
    <property type="entry name" value="HMA"/>
    <property type="match status" value="1"/>
</dbReference>
<dbReference type="PANTHER" id="PTHR43520">
    <property type="entry name" value="ATP7, ISOFORM B"/>
    <property type="match status" value="1"/>
</dbReference>
<feature type="domain" description="HMA" evidence="17">
    <location>
        <begin position="40"/>
        <end position="106"/>
    </location>
</feature>
<dbReference type="InterPro" id="IPR006121">
    <property type="entry name" value="HMA_dom"/>
</dbReference>
<keyword evidence="7 15" id="KW-0479">Metal-binding</keyword>
<keyword evidence="6 15" id="KW-0812">Transmembrane</keyword>
<evidence type="ECO:0000256" key="15">
    <source>
        <dbReference type="RuleBase" id="RU362081"/>
    </source>
</evidence>
<comment type="subcellular location">
    <subcellularLocation>
        <location evidence="1">Cell membrane</location>
        <topology evidence="1">Multi-pass membrane protein</topology>
    </subcellularLocation>
</comment>
<keyword evidence="3" id="KW-0813">Transport</keyword>
<keyword evidence="12 15" id="KW-1133">Transmembrane helix</keyword>
<dbReference type="SUPFAM" id="SSF81665">
    <property type="entry name" value="Calcium ATPase, transmembrane domain M"/>
    <property type="match status" value="1"/>
</dbReference>